<name>A0ABD0JIN6_9CAEN</name>
<comment type="caution">
    <text evidence="1">The sequence shown here is derived from an EMBL/GenBank/DDBJ whole genome shotgun (WGS) entry which is preliminary data.</text>
</comment>
<dbReference type="EMBL" id="JACVVK020000423">
    <property type="protein sequence ID" value="KAK7474819.1"/>
    <property type="molecule type" value="Genomic_DNA"/>
</dbReference>
<evidence type="ECO:0000313" key="2">
    <source>
        <dbReference type="Proteomes" id="UP001519460"/>
    </source>
</evidence>
<proteinExistence type="predicted"/>
<protein>
    <submittedName>
        <fullName evidence="1">Uncharacterized protein</fullName>
    </submittedName>
</protein>
<sequence length="95" mass="10159">MRLMSQTSAHLCLTVLLPHNLELPAVTLPDNAGYLYLHPPPSLPIFISFSASSAWCSSDPVSSSMPLVSKLSCLINIIIGTEYANAVAVTDLLFA</sequence>
<dbReference type="AlphaFoldDB" id="A0ABD0JIN6"/>
<keyword evidence="2" id="KW-1185">Reference proteome</keyword>
<evidence type="ECO:0000313" key="1">
    <source>
        <dbReference type="EMBL" id="KAK7474819.1"/>
    </source>
</evidence>
<dbReference type="Proteomes" id="UP001519460">
    <property type="component" value="Unassembled WGS sequence"/>
</dbReference>
<reference evidence="1 2" key="1">
    <citation type="journal article" date="2023" name="Sci. Data">
        <title>Genome assembly of the Korean intertidal mud-creeper Batillaria attramentaria.</title>
        <authorList>
            <person name="Patra A.K."/>
            <person name="Ho P.T."/>
            <person name="Jun S."/>
            <person name="Lee S.J."/>
            <person name="Kim Y."/>
            <person name="Won Y.J."/>
        </authorList>
    </citation>
    <scope>NUCLEOTIDE SEQUENCE [LARGE SCALE GENOMIC DNA]</scope>
    <source>
        <strain evidence="1">Wonlab-2016</strain>
    </source>
</reference>
<organism evidence="1 2">
    <name type="scientific">Batillaria attramentaria</name>
    <dbReference type="NCBI Taxonomy" id="370345"/>
    <lineage>
        <taxon>Eukaryota</taxon>
        <taxon>Metazoa</taxon>
        <taxon>Spiralia</taxon>
        <taxon>Lophotrochozoa</taxon>
        <taxon>Mollusca</taxon>
        <taxon>Gastropoda</taxon>
        <taxon>Caenogastropoda</taxon>
        <taxon>Sorbeoconcha</taxon>
        <taxon>Cerithioidea</taxon>
        <taxon>Batillariidae</taxon>
        <taxon>Batillaria</taxon>
    </lineage>
</organism>
<gene>
    <name evidence="1" type="ORF">BaRGS_00033891</name>
</gene>
<accession>A0ABD0JIN6</accession>